<dbReference type="GO" id="GO:0019752">
    <property type="term" value="P:carboxylic acid metabolic process"/>
    <property type="evidence" value="ECO:0007669"/>
    <property type="project" value="InterPro"/>
</dbReference>
<dbReference type="PIRSF" id="PIRSF001362">
    <property type="entry name" value="Isocit_lyase"/>
    <property type="match status" value="1"/>
</dbReference>
<sequence length="530" mass="58784">MTYQQEIAKAGTLIGGQAHWDGIAPESVARMRLQNRFHTGLDIARATAAIMRRDMAAYDADPAAYTQSLGCWHGFIGQQKLISIKKHFGSTKGKYLYLSGWMIAALRSEFGPLPDQSMHEKTSVPALIEELYTFLRQADARELSLLFRDLDKARETGNEVEIQRLTHAIDNHETHVVPIIADIDAGFGNAEATYLLAKKMIEAGACALQIENQVSDEKQCGHQDGKVTVPHEDFLAKIRACRYAFLELGVDDGIIVARTDSLGAGLTKQIAYSREPGDLGDQYNSFLDCDEVDLNGIGNGDVIISRDGKLLRPKRLPSNLYQFRSGTGEDRCVLDCITSLRNGADLLWIETEKPHVEQIASMVDRIREVIPNAKLVYNNSPSFNWTLNFRQQIFDRWQVEGKDVSAYDRAKLMSADYDATDLAVEADEKIRTFQKDAAARAGIFHHLITLPTYHTAALSTDNLAKDYFGDAGMLGYVAGVQRKEIRQGIACVKHQNMSGSDIGDDHKEYFAGEAALKAGGVRNTMNQFAA</sequence>
<reference evidence="8 9" key="1">
    <citation type="submission" date="2015-11" db="EMBL/GenBank/DDBJ databases">
        <title>A Two-component Flavoprotein Monooxygenase System MeaXY Responsible for para-Hydroxylation of 2-Methyl-6-ethylaniline and 2,6-Diethylaniline in Sphingobium baderi DE-13.</title>
        <authorList>
            <person name="Cheng M."/>
            <person name="Meng Q."/>
            <person name="Yang Y."/>
            <person name="Chu C."/>
            <person name="Yan X."/>
            <person name="He J."/>
            <person name="Li S."/>
        </authorList>
    </citation>
    <scope>NUCLEOTIDE SEQUENCE [LARGE SCALE GENOMIC DNA]</scope>
    <source>
        <strain evidence="8 9">DE-13</strain>
    </source>
</reference>
<dbReference type="EMBL" id="CP013264">
    <property type="protein sequence ID" value="ALR21972.1"/>
    <property type="molecule type" value="Genomic_DNA"/>
</dbReference>
<dbReference type="InterPro" id="IPR015813">
    <property type="entry name" value="Pyrv/PenolPyrv_kinase-like_dom"/>
</dbReference>
<dbReference type="GO" id="GO:0046872">
    <property type="term" value="F:metal ion binding"/>
    <property type="evidence" value="ECO:0007669"/>
    <property type="project" value="UniProtKB-KW"/>
</dbReference>
<keyword evidence="9" id="KW-1185">Reference proteome</keyword>
<evidence type="ECO:0000256" key="1">
    <source>
        <dbReference type="ARBA" id="ARBA00017446"/>
    </source>
</evidence>
<dbReference type="InterPro" id="IPR040442">
    <property type="entry name" value="Pyrv_kinase-like_dom_sf"/>
</dbReference>
<dbReference type="STRING" id="1332080.ATN00_18385"/>
<dbReference type="Pfam" id="PF00463">
    <property type="entry name" value="ICL"/>
    <property type="match status" value="3"/>
</dbReference>
<gene>
    <name evidence="8" type="ORF">ATN00_18385</name>
</gene>
<organism evidence="8 9">
    <name type="scientific">Sphingobium baderi</name>
    <dbReference type="NCBI Taxonomy" id="1332080"/>
    <lineage>
        <taxon>Bacteria</taxon>
        <taxon>Pseudomonadati</taxon>
        <taxon>Pseudomonadota</taxon>
        <taxon>Alphaproteobacteria</taxon>
        <taxon>Sphingomonadales</taxon>
        <taxon>Sphingomonadaceae</taxon>
        <taxon>Sphingobium</taxon>
    </lineage>
</organism>
<dbReference type="RefSeq" id="WP_062067470.1">
    <property type="nucleotide sequence ID" value="NZ_CP013264.1"/>
</dbReference>
<dbReference type="OrthoDB" id="8629576at2"/>
<keyword evidence="7" id="KW-0479">Metal-binding</keyword>
<evidence type="ECO:0000313" key="9">
    <source>
        <dbReference type="Proteomes" id="UP000056968"/>
    </source>
</evidence>
<evidence type="ECO:0000256" key="2">
    <source>
        <dbReference type="ARBA" id="ARBA00023239"/>
    </source>
</evidence>
<keyword evidence="2 8" id="KW-0456">Lyase</keyword>
<dbReference type="CDD" id="cd00377">
    <property type="entry name" value="ICL_PEPM"/>
    <property type="match status" value="1"/>
</dbReference>
<evidence type="ECO:0000313" key="8">
    <source>
        <dbReference type="EMBL" id="ALR21972.1"/>
    </source>
</evidence>
<keyword evidence="7" id="KW-0460">Magnesium</keyword>
<evidence type="ECO:0000256" key="3">
    <source>
        <dbReference type="ARBA" id="ARBA00023531"/>
    </source>
</evidence>
<comment type="cofactor">
    <cofactor evidence="7">
        <name>Mg(2+)</name>
        <dbReference type="ChEBI" id="CHEBI:18420"/>
    </cofactor>
    <text evidence="7">Can also use Mn(2+) ion.</text>
</comment>
<evidence type="ECO:0000256" key="5">
    <source>
        <dbReference type="ARBA" id="ARBA00031921"/>
    </source>
</evidence>
<dbReference type="AlphaFoldDB" id="A0A0S3F2P3"/>
<dbReference type="PANTHER" id="PTHR21631">
    <property type="entry name" value="ISOCITRATE LYASE/MALATE SYNTHASE"/>
    <property type="match status" value="1"/>
</dbReference>
<dbReference type="Proteomes" id="UP000056968">
    <property type="component" value="Chromosome"/>
</dbReference>
<evidence type="ECO:0000256" key="6">
    <source>
        <dbReference type="PIRSR" id="PIRSR001362-1"/>
    </source>
</evidence>
<dbReference type="SUPFAM" id="SSF51621">
    <property type="entry name" value="Phosphoenolpyruvate/pyruvate domain"/>
    <property type="match status" value="1"/>
</dbReference>
<dbReference type="PANTHER" id="PTHR21631:SF3">
    <property type="entry name" value="BIFUNCTIONAL GLYOXYLATE CYCLE PROTEIN"/>
    <property type="match status" value="1"/>
</dbReference>
<feature type="active site" description="Proton acceptor" evidence="6">
    <location>
        <position position="220"/>
    </location>
</feature>
<dbReference type="InterPro" id="IPR039556">
    <property type="entry name" value="ICL/PEPM"/>
</dbReference>
<accession>A0A0S3F2P3</accession>
<feature type="binding site" evidence="7">
    <location>
        <position position="182"/>
    </location>
    <ligand>
        <name>Mg(2+)</name>
        <dbReference type="ChEBI" id="CHEBI:18420"/>
    </ligand>
</feature>
<dbReference type="GO" id="GO:0004451">
    <property type="term" value="F:isocitrate lyase activity"/>
    <property type="evidence" value="ECO:0007669"/>
    <property type="project" value="UniProtKB-EC"/>
</dbReference>
<comment type="catalytic activity">
    <reaction evidence="3">
        <text>D-threo-isocitrate = glyoxylate + succinate</text>
        <dbReference type="Rhea" id="RHEA:13245"/>
        <dbReference type="ChEBI" id="CHEBI:15562"/>
        <dbReference type="ChEBI" id="CHEBI:30031"/>
        <dbReference type="ChEBI" id="CHEBI:36655"/>
        <dbReference type="EC" id="4.1.3.1"/>
    </reaction>
</comment>
<dbReference type="Gene3D" id="3.20.20.60">
    <property type="entry name" value="Phosphoenolpyruvate-binding domains"/>
    <property type="match status" value="1"/>
</dbReference>
<protein>
    <recommendedName>
        <fullName evidence="1">Isocitrate lyase</fullName>
    </recommendedName>
    <alternativeName>
        <fullName evidence="4">Isocitrase</fullName>
    </alternativeName>
    <alternativeName>
        <fullName evidence="5">Isocitratase</fullName>
    </alternativeName>
</protein>
<dbReference type="KEGG" id="sbd:ATN00_18385"/>
<dbReference type="InterPro" id="IPR006254">
    <property type="entry name" value="Isocitrate_lyase"/>
</dbReference>
<evidence type="ECO:0000256" key="7">
    <source>
        <dbReference type="PIRSR" id="PIRSR001362-3"/>
    </source>
</evidence>
<evidence type="ECO:0000256" key="4">
    <source>
        <dbReference type="ARBA" id="ARBA00031022"/>
    </source>
</evidence>
<name>A0A0S3F2P3_9SPHN</name>
<proteinExistence type="predicted"/>
<dbReference type="NCBIfam" id="NF005074">
    <property type="entry name" value="PRK06498.1"/>
    <property type="match status" value="1"/>
</dbReference>